<dbReference type="InterPro" id="IPR036179">
    <property type="entry name" value="Ig-like_dom_sf"/>
</dbReference>
<dbReference type="EMBL" id="FRAH01000064">
    <property type="protein sequence ID" value="SHL07411.1"/>
    <property type="molecule type" value="Genomic_DNA"/>
</dbReference>
<organism evidence="5 6">
    <name type="scientific">Anaerotignum lactatifermentans DSM 14214</name>
    <dbReference type="NCBI Taxonomy" id="1121323"/>
    <lineage>
        <taxon>Bacteria</taxon>
        <taxon>Bacillati</taxon>
        <taxon>Bacillota</taxon>
        <taxon>Clostridia</taxon>
        <taxon>Lachnospirales</taxon>
        <taxon>Anaerotignaceae</taxon>
        <taxon>Anaerotignum</taxon>
    </lineage>
</organism>
<evidence type="ECO:0000259" key="4">
    <source>
        <dbReference type="PROSITE" id="PS51272"/>
    </source>
</evidence>
<proteinExistence type="predicted"/>
<dbReference type="Pfam" id="PF00395">
    <property type="entry name" value="SLH"/>
    <property type="match status" value="3"/>
</dbReference>
<feature type="chain" id="PRO_5012613020" evidence="3">
    <location>
        <begin position="26"/>
        <end position="1135"/>
    </location>
</feature>
<feature type="domain" description="SLH" evidence="4">
    <location>
        <begin position="1076"/>
        <end position="1135"/>
    </location>
</feature>
<dbReference type="InterPro" id="IPR042229">
    <property type="entry name" value="Listeria/Bacterioides_rpt_sf"/>
</dbReference>
<dbReference type="RefSeq" id="WP_143185460.1">
    <property type="nucleotide sequence ID" value="NZ_FRAH01000064.1"/>
</dbReference>
<dbReference type="Gene3D" id="2.60.40.1080">
    <property type="match status" value="1"/>
</dbReference>
<keyword evidence="2" id="KW-0677">Repeat</keyword>
<dbReference type="OrthoDB" id="9816455at2"/>
<dbReference type="Gene3D" id="2.60.40.10">
    <property type="entry name" value="Immunoglobulins"/>
    <property type="match status" value="1"/>
</dbReference>
<evidence type="ECO:0000313" key="6">
    <source>
        <dbReference type="Proteomes" id="UP000183975"/>
    </source>
</evidence>
<reference evidence="5 6" key="1">
    <citation type="submission" date="2016-11" db="EMBL/GenBank/DDBJ databases">
        <authorList>
            <person name="Jaros S."/>
            <person name="Januszkiewicz K."/>
            <person name="Wedrychowicz H."/>
        </authorList>
    </citation>
    <scope>NUCLEOTIDE SEQUENCE [LARGE SCALE GENOMIC DNA]</scope>
    <source>
        <strain evidence="5 6">DSM 14214</strain>
    </source>
</reference>
<dbReference type="Pfam" id="PF09479">
    <property type="entry name" value="Flg_new"/>
    <property type="match status" value="1"/>
</dbReference>
<protein>
    <submittedName>
        <fullName evidence="5">Listeria/Bacterioides repeat-containing protein</fullName>
    </submittedName>
</protein>
<dbReference type="InterPro" id="IPR013783">
    <property type="entry name" value="Ig-like_fold"/>
</dbReference>
<keyword evidence="3" id="KW-0732">Signal</keyword>
<gene>
    <name evidence="5" type="ORF">SAMN02745138_02826</name>
</gene>
<dbReference type="InterPro" id="IPR013378">
    <property type="entry name" value="InlB-like_B-rpt"/>
</dbReference>
<comment type="subcellular location">
    <subcellularLocation>
        <location evidence="1">Cell envelope</location>
    </subcellularLocation>
</comment>
<evidence type="ECO:0000313" key="5">
    <source>
        <dbReference type="EMBL" id="SHL07411.1"/>
    </source>
</evidence>
<feature type="signal peptide" evidence="3">
    <location>
        <begin position="1"/>
        <end position="25"/>
    </location>
</feature>
<feature type="domain" description="SLH" evidence="4">
    <location>
        <begin position="1013"/>
        <end position="1072"/>
    </location>
</feature>
<dbReference type="AlphaFoldDB" id="A0A1M6XN79"/>
<dbReference type="Proteomes" id="UP000183975">
    <property type="component" value="Unassembled WGS sequence"/>
</dbReference>
<dbReference type="InterPro" id="IPR003343">
    <property type="entry name" value="Big_2"/>
</dbReference>
<dbReference type="SMART" id="SM00635">
    <property type="entry name" value="BID_2"/>
    <property type="match status" value="1"/>
</dbReference>
<dbReference type="PROSITE" id="PS51272">
    <property type="entry name" value="SLH"/>
    <property type="match status" value="3"/>
</dbReference>
<dbReference type="Pfam" id="PF02368">
    <property type="entry name" value="Big_2"/>
    <property type="match status" value="1"/>
</dbReference>
<dbReference type="SUPFAM" id="SSF48726">
    <property type="entry name" value="Immunoglobulin"/>
    <property type="match status" value="1"/>
</dbReference>
<dbReference type="PANTHER" id="PTHR43308">
    <property type="entry name" value="OUTER MEMBRANE PROTEIN ALPHA-RELATED"/>
    <property type="match status" value="1"/>
</dbReference>
<dbReference type="InterPro" id="IPR008964">
    <property type="entry name" value="Invasin/intimin_cell_adhesion"/>
</dbReference>
<dbReference type="Pfam" id="PF18889">
    <property type="entry name" value="Beta_helix_3"/>
    <property type="match status" value="9"/>
</dbReference>
<name>A0A1M6XN79_9FIRM</name>
<keyword evidence="6" id="KW-1185">Reference proteome</keyword>
<dbReference type="GO" id="GO:0030313">
    <property type="term" value="C:cell envelope"/>
    <property type="evidence" value="ECO:0007669"/>
    <property type="project" value="UniProtKB-SubCell"/>
</dbReference>
<dbReference type="Gene3D" id="2.60.40.4270">
    <property type="entry name" value="Listeria-Bacteroides repeat domain"/>
    <property type="match status" value="1"/>
</dbReference>
<dbReference type="InterPro" id="IPR001119">
    <property type="entry name" value="SLH_dom"/>
</dbReference>
<dbReference type="SUPFAM" id="SSF49373">
    <property type="entry name" value="Invasin/intimin cell-adhesion fragments"/>
    <property type="match status" value="1"/>
</dbReference>
<feature type="domain" description="SLH" evidence="4">
    <location>
        <begin position="949"/>
        <end position="1012"/>
    </location>
</feature>
<evidence type="ECO:0000256" key="1">
    <source>
        <dbReference type="ARBA" id="ARBA00004196"/>
    </source>
</evidence>
<dbReference type="InterPro" id="IPR051465">
    <property type="entry name" value="Cell_Envelope_Struct_Comp"/>
</dbReference>
<sequence>MRKRIFAAFVCLCMLMALVPSMAYAGDTVSVGGLCEHHTQHDDACGYSEGTAEVPCSHEHTEECYTQATKCVHKHTAECYSDGILPAEGEEKTADSCSHQCSEESGCITKELNCNHEHDGSCGYVPATAGTPCTYDCQICNAPAAEEAECICETKCTEEKVNADCPVCGSESGDIFACVGKILEVPTLLGDFRSSVLYLDENGNTQTCSAYTSVTDRDTEWQTGWYVVDSDIKISSRVAVKGDVRVILADGCTLAVNSGIRVEDGNSFTVYAQSVDKDIMGKLIATGGYSESGIGGDLFGTCGEIVINGGWIKARGDFGGAGIGSGDEGENGGNIIINGGNVFAYGDAGGAGIGASDNCEGSGIITINGGTVWAEGGDYAAGIGAGDDSAGVDVFINGGNITAKSKSSGAGIGGGYGNEECTITITDGIIDATAGKNAAGIGSASSGAGCTIIISGGTITAKGGEFGAGIGGGYKGESKEITIIDGNITATGGEFGAGIGGGYYKNGGAITIQGGTIKAYGSEKAAGIGGGYYAYSSTNTSIYDGDIIAIGGVNGAGIGGGQYGTGNKINIYGGTIIAKSGKDGEGNGAGIGGGGNGDKAAGGKGGTTVISGGTITAMGYVGIGGGKENLDNGVQKISPAANLVILVKAGADESSAVELVGSPFTEETIVTDLIAGTKYFYCKTDKNVIVTEGDPAVFEVTADGIENPKYQWQQSVDNGNTWTDIVGANLAIYTAEATKIEMNGYQYRCIITGDSGSVTSNVFLLIVNVAVDNIKLNKTATVMNVGDTETLTVTVEPANATNKTVTWSSSNPSVATVDQSGKVTAVGKGTATITAASIDGSGKTATCTVTVKKKSSGGSVFFWDLKFDTNGGSDIDTVTEWEYSTIDLDEYVPEKEGYKFVGWYADKDLDKKIDEVYLTEDTTVYAKWEKIEEEVPEEPEEVEETEETETISFKDVKESDWFYEAVSYAVENGLMSGMSEDIFAPNTPLTREMLAVVLYNVEGQPESAGVNPFTDVKADIWYTDAILWANENGIVAGYDNSAYGVGDLITREQFATILYRYAQFKGYDTTQGGMAVREFSDYENISDYARPAMAWAVNAGIMGGMDDGTLMPQGKATRAEAATMLMNFCENIVEK</sequence>
<evidence type="ECO:0000256" key="2">
    <source>
        <dbReference type="ARBA" id="ARBA00022737"/>
    </source>
</evidence>
<accession>A0A1M6XN79</accession>
<dbReference type="NCBIfam" id="TIGR02543">
    <property type="entry name" value="List_Bact_rpt"/>
    <property type="match status" value="1"/>
</dbReference>
<evidence type="ECO:0000256" key="3">
    <source>
        <dbReference type="SAM" id="SignalP"/>
    </source>
</evidence>